<gene>
    <name evidence="2" type="ORF">CLV63_12456</name>
</gene>
<organism evidence="2 3">
    <name type="scientific">Murinocardiopsis flavida</name>
    <dbReference type="NCBI Taxonomy" id="645275"/>
    <lineage>
        <taxon>Bacteria</taxon>
        <taxon>Bacillati</taxon>
        <taxon>Actinomycetota</taxon>
        <taxon>Actinomycetes</taxon>
        <taxon>Streptosporangiales</taxon>
        <taxon>Nocardiopsidaceae</taxon>
        <taxon>Murinocardiopsis</taxon>
    </lineage>
</organism>
<evidence type="ECO:0000313" key="2">
    <source>
        <dbReference type="EMBL" id="PSK89952.1"/>
    </source>
</evidence>
<dbReference type="AlphaFoldDB" id="A0A2P8CYA0"/>
<name>A0A2P8CYA0_9ACTN</name>
<protein>
    <submittedName>
        <fullName evidence="2">Uncharacterized protein</fullName>
    </submittedName>
</protein>
<evidence type="ECO:0000313" key="3">
    <source>
        <dbReference type="Proteomes" id="UP000240542"/>
    </source>
</evidence>
<evidence type="ECO:0000256" key="1">
    <source>
        <dbReference type="SAM" id="MobiDB-lite"/>
    </source>
</evidence>
<dbReference type="RefSeq" id="WP_106586008.1">
    <property type="nucleotide sequence ID" value="NZ_PYGA01000024.1"/>
</dbReference>
<accession>A0A2P8CYA0</accession>
<comment type="caution">
    <text evidence="2">The sequence shown here is derived from an EMBL/GenBank/DDBJ whole genome shotgun (WGS) entry which is preliminary data.</text>
</comment>
<dbReference type="EMBL" id="PYGA01000024">
    <property type="protein sequence ID" value="PSK89952.1"/>
    <property type="molecule type" value="Genomic_DNA"/>
</dbReference>
<keyword evidence="3" id="KW-1185">Reference proteome</keyword>
<feature type="region of interest" description="Disordered" evidence="1">
    <location>
        <begin position="1"/>
        <end position="24"/>
    </location>
</feature>
<proteinExistence type="predicted"/>
<sequence length="217" mass="23486">MRIRLSERQHTELTHADTTPGGLFRPEAPTITIAALIDLGYTMPKEYGQPHRITRAGRAALAGDEVGALTWQRLTPTMRAVLCALADEREPESVGDARGVNPATFKRLAAADYIDNGGHNDAAHARLTGKGLDAVLRIRGERPAFAEREITEVYVDELCVGDSFAEHGRRWIVAFPPVDGGRRIGDMTVLAHVESAVGADPDAVHALSLPADRALPR</sequence>
<dbReference type="Proteomes" id="UP000240542">
    <property type="component" value="Unassembled WGS sequence"/>
</dbReference>
<reference evidence="2 3" key="1">
    <citation type="submission" date="2018-03" db="EMBL/GenBank/DDBJ databases">
        <title>Genomic Encyclopedia of Archaeal and Bacterial Type Strains, Phase II (KMG-II): from individual species to whole genera.</title>
        <authorList>
            <person name="Goeker M."/>
        </authorList>
    </citation>
    <scope>NUCLEOTIDE SEQUENCE [LARGE SCALE GENOMIC DNA]</scope>
    <source>
        <strain evidence="2 3">DSM 45312</strain>
    </source>
</reference>
<feature type="compositionally biased region" description="Basic and acidic residues" evidence="1">
    <location>
        <begin position="1"/>
        <end position="15"/>
    </location>
</feature>